<dbReference type="Gene3D" id="3.80.10.10">
    <property type="entry name" value="Ribonuclease Inhibitor"/>
    <property type="match status" value="1"/>
</dbReference>
<dbReference type="InterPro" id="IPR032675">
    <property type="entry name" value="LRR_dom_sf"/>
</dbReference>
<dbReference type="InterPro" id="IPR001810">
    <property type="entry name" value="F-box_dom"/>
</dbReference>
<dbReference type="Proteomes" id="UP001231189">
    <property type="component" value="Unassembled WGS sequence"/>
</dbReference>
<dbReference type="Pfam" id="PF00646">
    <property type="entry name" value="F-box"/>
    <property type="match status" value="1"/>
</dbReference>
<gene>
    <name evidence="2" type="ORF">QYE76_068964</name>
</gene>
<dbReference type="SUPFAM" id="SSF81383">
    <property type="entry name" value="F-box domain"/>
    <property type="match status" value="1"/>
</dbReference>
<dbReference type="InterPro" id="IPR036047">
    <property type="entry name" value="F-box-like_dom_sf"/>
</dbReference>
<feature type="domain" description="F-box" evidence="1">
    <location>
        <begin position="15"/>
        <end position="54"/>
    </location>
</feature>
<proteinExistence type="predicted"/>
<dbReference type="CDD" id="cd22160">
    <property type="entry name" value="F-box_AtFBL13-like"/>
    <property type="match status" value="1"/>
</dbReference>
<protein>
    <recommendedName>
        <fullName evidence="1">F-box domain-containing protein</fullName>
    </recommendedName>
</protein>
<evidence type="ECO:0000313" key="3">
    <source>
        <dbReference type="Proteomes" id="UP001231189"/>
    </source>
</evidence>
<name>A0AAD8SGB6_LOLMU</name>
<sequence>MPQSKKVSMAAPDRISALPDAVLQHVLTFLQAKEAAQSCVLARRWLHLWKSLPVLRVTGGQVQESREFMEHLLILRDRTPLDACILTFHRASYDDMRYVMLWIRYALLCQVRVLNVALSRAVFWQLSSAHLVSHNLTELKLDHVSVGDNFLDFSNCPSLEELRMTECFIHSDWISSPSLKSLSIVDCYLSEETRIGISAPGLISLQIISFVGAIPLLEDMPGLVTAAVTFGDGCGDSSVRLEEREMVCDDTSCECCHGNNYCGDACCECCYGLSDASNAGCVLLNGLSAATNLNLVAESEVFIIRKDLRQCPTFSNLKTLFLNGWCVAADQHALICILQHSPVLENFTLQLSETPEGSYAMKTTYNLLEQQFASENFKKVLVICPYVDQRVHNILKSLSTYGIPPQKIYIKTDKEII</sequence>
<comment type="caution">
    <text evidence="2">The sequence shown here is derived from an EMBL/GenBank/DDBJ whole genome shotgun (WGS) entry which is preliminary data.</text>
</comment>
<dbReference type="SUPFAM" id="SSF52047">
    <property type="entry name" value="RNI-like"/>
    <property type="match status" value="1"/>
</dbReference>
<evidence type="ECO:0000259" key="1">
    <source>
        <dbReference type="Pfam" id="PF00646"/>
    </source>
</evidence>
<keyword evidence="3" id="KW-1185">Reference proteome</keyword>
<dbReference type="PANTHER" id="PTHR34223:SF88">
    <property type="entry name" value="OS11G0200950 PROTEIN"/>
    <property type="match status" value="1"/>
</dbReference>
<evidence type="ECO:0000313" key="2">
    <source>
        <dbReference type="EMBL" id="KAK1651159.1"/>
    </source>
</evidence>
<reference evidence="2" key="1">
    <citation type="submission" date="2023-07" db="EMBL/GenBank/DDBJ databases">
        <title>A chromosome-level genome assembly of Lolium multiflorum.</title>
        <authorList>
            <person name="Chen Y."/>
            <person name="Copetti D."/>
            <person name="Kolliker R."/>
            <person name="Studer B."/>
        </authorList>
    </citation>
    <scope>NUCLEOTIDE SEQUENCE</scope>
    <source>
        <strain evidence="2">02402/16</strain>
        <tissue evidence="2">Leaf</tissue>
    </source>
</reference>
<organism evidence="2 3">
    <name type="scientific">Lolium multiflorum</name>
    <name type="common">Italian ryegrass</name>
    <name type="synonym">Lolium perenne subsp. multiflorum</name>
    <dbReference type="NCBI Taxonomy" id="4521"/>
    <lineage>
        <taxon>Eukaryota</taxon>
        <taxon>Viridiplantae</taxon>
        <taxon>Streptophyta</taxon>
        <taxon>Embryophyta</taxon>
        <taxon>Tracheophyta</taxon>
        <taxon>Spermatophyta</taxon>
        <taxon>Magnoliopsida</taxon>
        <taxon>Liliopsida</taxon>
        <taxon>Poales</taxon>
        <taxon>Poaceae</taxon>
        <taxon>BOP clade</taxon>
        <taxon>Pooideae</taxon>
        <taxon>Poodae</taxon>
        <taxon>Poeae</taxon>
        <taxon>Poeae Chloroplast Group 2 (Poeae type)</taxon>
        <taxon>Loliodinae</taxon>
        <taxon>Loliinae</taxon>
        <taxon>Lolium</taxon>
    </lineage>
</organism>
<dbReference type="PANTHER" id="PTHR34223">
    <property type="entry name" value="OS11G0201299 PROTEIN"/>
    <property type="match status" value="1"/>
</dbReference>
<dbReference type="InterPro" id="IPR053781">
    <property type="entry name" value="F-box_AtFBL13-like"/>
</dbReference>
<dbReference type="AlphaFoldDB" id="A0AAD8SGB6"/>
<dbReference type="EMBL" id="JAUUTY010000004">
    <property type="protein sequence ID" value="KAK1651159.1"/>
    <property type="molecule type" value="Genomic_DNA"/>
</dbReference>
<accession>A0AAD8SGB6</accession>
<dbReference type="InterPro" id="IPR053197">
    <property type="entry name" value="F-box_SCFL_complex_component"/>
</dbReference>